<keyword evidence="6" id="KW-1185">Reference proteome</keyword>
<dbReference type="Pfam" id="PF14258">
    <property type="entry name" value="DUF4350"/>
    <property type="match status" value="1"/>
</dbReference>
<dbReference type="KEGG" id="psuu:Psuf_023450"/>
<evidence type="ECO:0000256" key="2">
    <source>
        <dbReference type="SAM" id="Phobius"/>
    </source>
</evidence>
<evidence type="ECO:0000256" key="1">
    <source>
        <dbReference type="SAM" id="MobiDB-lite"/>
    </source>
</evidence>
<evidence type="ECO:0000313" key="5">
    <source>
        <dbReference type="EMBL" id="BCB85032.1"/>
    </source>
</evidence>
<feature type="region of interest" description="Disordered" evidence="1">
    <location>
        <begin position="221"/>
        <end position="287"/>
    </location>
</feature>
<name>A0A6F8YG08_9ACTN</name>
<evidence type="ECO:0000259" key="4">
    <source>
        <dbReference type="Pfam" id="PF14258"/>
    </source>
</evidence>
<feature type="compositionally biased region" description="Gly residues" evidence="1">
    <location>
        <begin position="266"/>
        <end position="280"/>
    </location>
</feature>
<reference evidence="5 6" key="2">
    <citation type="submission" date="2020-03" db="EMBL/GenBank/DDBJ databases">
        <authorList>
            <person name="Ichikawa N."/>
            <person name="Kimura A."/>
            <person name="Kitahashi Y."/>
            <person name="Uohara A."/>
        </authorList>
    </citation>
    <scope>NUCLEOTIDE SEQUENCE [LARGE SCALE GENOMIC DNA]</scope>
    <source>
        <strain evidence="5 6">NBRC 105367</strain>
    </source>
</reference>
<sequence length="429" mass="45267">MRRWHRFSVPLGAVALVFAVTGVAYAVNEPDPSDPAFLSPVSADGIGGQRLAQALAARGVQVERETRTSDALVSAQEGDATLFVPVPRVVHPDYLAMLRLLPPSTRIVLVDPARQALDDASIPLTPRGRRWAARAVPPGCAVREARSAGPAAALRQRYEGEGVHCYGTGLVHLSWQRADVVVIGASDPFRNDRIGEHGNSALATGLLADHPRVVWLDLHKLEPPPGVTDEPGSPDGVPPSLGTDPRGGSGDGEGEGEGDGSRGGEGDGTGSDGSSSGGSTGSSASNVDDENPLWDAFPPWFWALLVQLALAVVLVALWRARRLGPPVTEPLPVTVRSAETVYGRGRLYRRAKARGPTADILRAAARDRLAQLLTPTPGVSLVDAVAAATGRDPEQIEGLLDGPTPESDEELRRLQSDLDALVEAVRRAR</sequence>
<dbReference type="EMBL" id="AP022871">
    <property type="protein sequence ID" value="BCB85032.1"/>
    <property type="molecule type" value="Genomic_DNA"/>
</dbReference>
<organism evidence="5 6">
    <name type="scientific">Phytohabitans suffuscus</name>
    <dbReference type="NCBI Taxonomy" id="624315"/>
    <lineage>
        <taxon>Bacteria</taxon>
        <taxon>Bacillati</taxon>
        <taxon>Actinomycetota</taxon>
        <taxon>Actinomycetes</taxon>
        <taxon>Micromonosporales</taxon>
        <taxon>Micromonosporaceae</taxon>
    </lineage>
</organism>
<evidence type="ECO:0000256" key="3">
    <source>
        <dbReference type="SAM" id="SignalP"/>
    </source>
</evidence>
<dbReference type="Proteomes" id="UP000503011">
    <property type="component" value="Chromosome"/>
</dbReference>
<reference evidence="5 6" key="1">
    <citation type="submission" date="2020-03" db="EMBL/GenBank/DDBJ databases">
        <title>Whole genome shotgun sequence of Phytohabitans suffuscus NBRC 105367.</title>
        <authorList>
            <person name="Komaki H."/>
            <person name="Tamura T."/>
        </authorList>
    </citation>
    <scope>NUCLEOTIDE SEQUENCE [LARGE SCALE GENOMIC DNA]</scope>
    <source>
        <strain evidence="5 6">NBRC 105367</strain>
    </source>
</reference>
<dbReference type="AlphaFoldDB" id="A0A6F8YG08"/>
<feature type="transmembrane region" description="Helical" evidence="2">
    <location>
        <begin position="300"/>
        <end position="318"/>
    </location>
</feature>
<accession>A0A6F8YG08</accession>
<keyword evidence="3" id="KW-0732">Signal</keyword>
<keyword evidence="2" id="KW-1133">Transmembrane helix</keyword>
<dbReference type="InterPro" id="IPR025646">
    <property type="entry name" value="DUF4350"/>
</dbReference>
<proteinExistence type="predicted"/>
<feature type="chain" id="PRO_5026004269" description="DUF4350 domain-containing protein" evidence="3">
    <location>
        <begin position="27"/>
        <end position="429"/>
    </location>
</feature>
<feature type="domain" description="DUF4350" evidence="4">
    <location>
        <begin position="42"/>
        <end position="207"/>
    </location>
</feature>
<gene>
    <name evidence="5" type="ORF">Psuf_023450</name>
</gene>
<dbReference type="RefSeq" id="WP_173156497.1">
    <property type="nucleotide sequence ID" value="NZ_AP022871.1"/>
</dbReference>
<feature type="signal peptide" evidence="3">
    <location>
        <begin position="1"/>
        <end position="26"/>
    </location>
</feature>
<keyword evidence="2" id="KW-0472">Membrane</keyword>
<protein>
    <recommendedName>
        <fullName evidence="4">DUF4350 domain-containing protein</fullName>
    </recommendedName>
</protein>
<evidence type="ECO:0000313" key="6">
    <source>
        <dbReference type="Proteomes" id="UP000503011"/>
    </source>
</evidence>
<keyword evidence="2" id="KW-0812">Transmembrane</keyword>